<gene>
    <name evidence="1" type="ORF">PAPYR_8738</name>
</gene>
<evidence type="ECO:0000313" key="1">
    <source>
        <dbReference type="EMBL" id="KAJ4456135.1"/>
    </source>
</evidence>
<keyword evidence="2" id="KW-1185">Reference proteome</keyword>
<dbReference type="EMBL" id="JAPMOS010000080">
    <property type="protein sequence ID" value="KAJ4456135.1"/>
    <property type="molecule type" value="Genomic_DNA"/>
</dbReference>
<reference evidence="1" key="1">
    <citation type="journal article" date="2022" name="bioRxiv">
        <title>Genomics of Preaxostyla Flagellates Illuminates Evolutionary Transitions and the Path Towards Mitochondrial Loss.</title>
        <authorList>
            <person name="Novak L.V.F."/>
            <person name="Treitli S.C."/>
            <person name="Pyrih J."/>
            <person name="Halakuc P."/>
            <person name="Pipaliya S.V."/>
            <person name="Vacek V."/>
            <person name="Brzon O."/>
            <person name="Soukal P."/>
            <person name="Eme L."/>
            <person name="Dacks J.B."/>
            <person name="Karnkowska A."/>
            <person name="Elias M."/>
            <person name="Hampl V."/>
        </authorList>
    </citation>
    <scope>NUCLEOTIDE SEQUENCE</scope>
    <source>
        <strain evidence="1">RCP-MX</strain>
    </source>
</reference>
<name>A0ABQ8UH42_9EUKA</name>
<sequence length="72" mass="7653">MHPSPRSSSSSSIVFFGTAFVSMGEGRVLGAGRYGQSATNILWDAGKKIKLDLDGTAYGQSATRKLWDAGEK</sequence>
<comment type="caution">
    <text evidence="1">The sequence shown here is derived from an EMBL/GenBank/DDBJ whole genome shotgun (WGS) entry which is preliminary data.</text>
</comment>
<protein>
    <submittedName>
        <fullName evidence="1">Uncharacterized protein</fullName>
    </submittedName>
</protein>
<organism evidence="1 2">
    <name type="scientific">Paratrimastix pyriformis</name>
    <dbReference type="NCBI Taxonomy" id="342808"/>
    <lineage>
        <taxon>Eukaryota</taxon>
        <taxon>Metamonada</taxon>
        <taxon>Preaxostyla</taxon>
        <taxon>Paratrimastigidae</taxon>
        <taxon>Paratrimastix</taxon>
    </lineage>
</organism>
<proteinExistence type="predicted"/>
<evidence type="ECO:0000313" key="2">
    <source>
        <dbReference type="Proteomes" id="UP001141327"/>
    </source>
</evidence>
<accession>A0ABQ8UH42</accession>
<dbReference type="Proteomes" id="UP001141327">
    <property type="component" value="Unassembled WGS sequence"/>
</dbReference>